<dbReference type="EMBL" id="KN823089">
    <property type="protein sequence ID" value="KIO23247.1"/>
    <property type="molecule type" value="Genomic_DNA"/>
</dbReference>
<reference evidence="2 3" key="1">
    <citation type="submission" date="2014-04" db="EMBL/GenBank/DDBJ databases">
        <authorList>
            <consortium name="DOE Joint Genome Institute"/>
            <person name="Kuo A."/>
            <person name="Girlanda M."/>
            <person name="Perotto S."/>
            <person name="Kohler A."/>
            <person name="Nagy L.G."/>
            <person name="Floudas D."/>
            <person name="Copeland A."/>
            <person name="Barry K.W."/>
            <person name="Cichocki N."/>
            <person name="Veneault-Fourrey C."/>
            <person name="LaButti K."/>
            <person name="Lindquist E.A."/>
            <person name="Lipzen A."/>
            <person name="Lundell T."/>
            <person name="Morin E."/>
            <person name="Murat C."/>
            <person name="Sun H."/>
            <person name="Tunlid A."/>
            <person name="Henrissat B."/>
            <person name="Grigoriev I.V."/>
            <person name="Hibbett D.S."/>
            <person name="Martin F."/>
            <person name="Nordberg H.P."/>
            <person name="Cantor M.N."/>
            <person name="Hua S.X."/>
        </authorList>
    </citation>
    <scope>NUCLEOTIDE SEQUENCE [LARGE SCALE GENOMIC DNA]</scope>
    <source>
        <strain evidence="2 3">MUT 4182</strain>
    </source>
</reference>
<evidence type="ECO:0000313" key="2">
    <source>
        <dbReference type="EMBL" id="KIO23247.1"/>
    </source>
</evidence>
<dbReference type="InterPro" id="IPR007967">
    <property type="entry name" value="GSKIP_dom"/>
</dbReference>
<keyword evidence="3" id="KW-1185">Reference proteome</keyword>
<dbReference type="Pfam" id="PF05303">
    <property type="entry name" value="GSKIP_dom"/>
    <property type="match status" value="1"/>
</dbReference>
<protein>
    <recommendedName>
        <fullName evidence="1">GSKIP domain-containing protein</fullName>
    </recommendedName>
</protein>
<proteinExistence type="predicted"/>
<organism evidence="2 3">
    <name type="scientific">Tulasnella calospora MUT 4182</name>
    <dbReference type="NCBI Taxonomy" id="1051891"/>
    <lineage>
        <taxon>Eukaryota</taxon>
        <taxon>Fungi</taxon>
        <taxon>Dikarya</taxon>
        <taxon>Basidiomycota</taxon>
        <taxon>Agaricomycotina</taxon>
        <taxon>Agaricomycetes</taxon>
        <taxon>Cantharellales</taxon>
        <taxon>Tulasnellaceae</taxon>
        <taxon>Tulasnella</taxon>
    </lineage>
</organism>
<dbReference type="HOGENOM" id="CLU_155989_1_0_1"/>
<dbReference type="Proteomes" id="UP000054248">
    <property type="component" value="Unassembled WGS sequence"/>
</dbReference>
<accession>A0A0C3LPA0</accession>
<dbReference type="SUPFAM" id="SSF103107">
    <property type="entry name" value="Hypothetical protein c14orf129, hspc210"/>
    <property type="match status" value="1"/>
</dbReference>
<evidence type="ECO:0000259" key="1">
    <source>
        <dbReference type="Pfam" id="PF05303"/>
    </source>
</evidence>
<evidence type="ECO:0000313" key="3">
    <source>
        <dbReference type="Proteomes" id="UP000054248"/>
    </source>
</evidence>
<dbReference type="Gene3D" id="3.30.2280.10">
    <property type="entry name" value="Hypothetical protein (hspc210)"/>
    <property type="match status" value="1"/>
</dbReference>
<name>A0A0C3LPA0_9AGAM</name>
<feature type="domain" description="GSKIP" evidence="1">
    <location>
        <begin position="9"/>
        <end position="96"/>
    </location>
</feature>
<sequence length="101" mass="11507">MADPDLSAELRQALREQSFGIQTYEVISDPFEYAIITLLEGSSINVKVTTEGWEVNEASSLSSPQRYETLDNLLRSNSPEYAEKESQKLYNKLNALFEQQQ</sequence>
<reference evidence="3" key="2">
    <citation type="submission" date="2015-01" db="EMBL/GenBank/DDBJ databases">
        <title>Evolutionary Origins and Diversification of the Mycorrhizal Mutualists.</title>
        <authorList>
            <consortium name="DOE Joint Genome Institute"/>
            <consortium name="Mycorrhizal Genomics Consortium"/>
            <person name="Kohler A."/>
            <person name="Kuo A."/>
            <person name="Nagy L.G."/>
            <person name="Floudas D."/>
            <person name="Copeland A."/>
            <person name="Barry K.W."/>
            <person name="Cichocki N."/>
            <person name="Veneault-Fourrey C."/>
            <person name="LaButti K."/>
            <person name="Lindquist E.A."/>
            <person name="Lipzen A."/>
            <person name="Lundell T."/>
            <person name="Morin E."/>
            <person name="Murat C."/>
            <person name="Riley R."/>
            <person name="Ohm R."/>
            <person name="Sun H."/>
            <person name="Tunlid A."/>
            <person name="Henrissat B."/>
            <person name="Grigoriev I.V."/>
            <person name="Hibbett D.S."/>
            <person name="Martin F."/>
        </authorList>
    </citation>
    <scope>NUCLEOTIDE SEQUENCE [LARGE SCALE GENOMIC DNA]</scope>
    <source>
        <strain evidence="3">MUT 4182</strain>
    </source>
</reference>
<gene>
    <name evidence="2" type="ORF">M407DRAFT_78292</name>
</gene>
<dbReference type="OrthoDB" id="5804279at2759"/>
<dbReference type="AlphaFoldDB" id="A0A0C3LPA0"/>
<dbReference type="InterPro" id="IPR023231">
    <property type="entry name" value="GSKIP_dom_sf"/>
</dbReference>